<proteinExistence type="predicted"/>
<reference evidence="2 3" key="1">
    <citation type="submission" date="2017-07" db="EMBL/GenBank/DDBJ databases">
        <authorList>
            <person name="Talla V."/>
            <person name="Backstrom N."/>
        </authorList>
    </citation>
    <scope>NUCLEOTIDE SEQUENCE [LARGE SCALE GENOMIC DNA]</scope>
</reference>
<dbReference type="Proteomes" id="UP000324832">
    <property type="component" value="Unassembled WGS sequence"/>
</dbReference>
<keyword evidence="1" id="KW-0732">Signal</keyword>
<organism evidence="2 3">
    <name type="scientific">Leptidea sinapis</name>
    <dbReference type="NCBI Taxonomy" id="189913"/>
    <lineage>
        <taxon>Eukaryota</taxon>
        <taxon>Metazoa</taxon>
        <taxon>Ecdysozoa</taxon>
        <taxon>Arthropoda</taxon>
        <taxon>Hexapoda</taxon>
        <taxon>Insecta</taxon>
        <taxon>Pterygota</taxon>
        <taxon>Neoptera</taxon>
        <taxon>Endopterygota</taxon>
        <taxon>Lepidoptera</taxon>
        <taxon>Glossata</taxon>
        <taxon>Ditrysia</taxon>
        <taxon>Papilionoidea</taxon>
        <taxon>Pieridae</taxon>
        <taxon>Dismorphiinae</taxon>
        <taxon>Leptidea</taxon>
    </lineage>
</organism>
<evidence type="ECO:0000313" key="2">
    <source>
        <dbReference type="EMBL" id="VVC94088.1"/>
    </source>
</evidence>
<evidence type="ECO:0000256" key="1">
    <source>
        <dbReference type="SAM" id="SignalP"/>
    </source>
</evidence>
<gene>
    <name evidence="2" type="ORF">LSINAPIS_LOCUS6116</name>
</gene>
<feature type="signal peptide" evidence="1">
    <location>
        <begin position="1"/>
        <end position="17"/>
    </location>
</feature>
<dbReference type="GO" id="GO:0008081">
    <property type="term" value="F:phosphoric diester hydrolase activity"/>
    <property type="evidence" value="ECO:0007669"/>
    <property type="project" value="InterPro"/>
</dbReference>
<dbReference type="Gene3D" id="3.20.20.190">
    <property type="entry name" value="Phosphatidylinositol (PI) phosphodiesterase"/>
    <property type="match status" value="1"/>
</dbReference>
<accession>A0A5E4Q8Z4</accession>
<dbReference type="InterPro" id="IPR017946">
    <property type="entry name" value="PLC-like_Pdiesterase_TIM-brl"/>
</dbReference>
<dbReference type="AlphaFoldDB" id="A0A5E4Q8Z4"/>
<name>A0A5E4Q8Z4_9NEOP</name>
<dbReference type="SUPFAM" id="SSF51695">
    <property type="entry name" value="PLC-like phosphodiesterases"/>
    <property type="match status" value="1"/>
</dbReference>
<dbReference type="PANTHER" id="PTHR13593">
    <property type="match status" value="1"/>
</dbReference>
<dbReference type="GO" id="GO:0006629">
    <property type="term" value="P:lipid metabolic process"/>
    <property type="evidence" value="ECO:0007669"/>
    <property type="project" value="InterPro"/>
</dbReference>
<keyword evidence="3" id="KW-1185">Reference proteome</keyword>
<feature type="chain" id="PRO_5023039916" description="Phosphatidylinositol-specific phospholipase C X domain-containing protein" evidence="1">
    <location>
        <begin position="18"/>
        <end position="281"/>
    </location>
</feature>
<dbReference type="EMBL" id="FZQP02001870">
    <property type="protein sequence ID" value="VVC94088.1"/>
    <property type="molecule type" value="Genomic_DNA"/>
</dbReference>
<protein>
    <recommendedName>
        <fullName evidence="4">Phosphatidylinositol-specific phospholipase C X domain-containing protein</fullName>
    </recommendedName>
</protein>
<sequence>MVVSWYSVALLAATALGASIGPSDKQIVEKSFCGKVWITIHSPTLRLIGKSDIVDAIELNWDFSTCATIPTQIGLFMNKPTSWDNGLIVYPVETLEGYHITHVSLGEESLVGWDYGAGLRGPQCLWPYVAAGDHNNIQVINCLKIQPTWMEDNGDKINKLRIGELAVPGTHNAGAWRFDTEISTVSRDLFVLCQDRSIWAQLVYGIRYFDFRIAYYDFYPNVEDRYWLNHNLIRVRPLVPLLREIKSFLDSTKEYSLMLTIFPWASTSTTVHQSDRFMQVF</sequence>
<dbReference type="InterPro" id="IPR051057">
    <property type="entry name" value="PI-PLC_domain"/>
</dbReference>
<dbReference type="PANTHER" id="PTHR13593:SF103">
    <property type="entry name" value="RE10370P"/>
    <property type="match status" value="1"/>
</dbReference>
<evidence type="ECO:0008006" key="4">
    <source>
        <dbReference type="Google" id="ProtNLM"/>
    </source>
</evidence>
<evidence type="ECO:0000313" key="3">
    <source>
        <dbReference type="Proteomes" id="UP000324832"/>
    </source>
</evidence>